<evidence type="ECO:0008006" key="4">
    <source>
        <dbReference type="Google" id="ProtNLM"/>
    </source>
</evidence>
<reference evidence="2" key="1">
    <citation type="journal article" date="2021" name="Nat. Commun.">
        <title>Genetic determinants of endophytism in the Arabidopsis root mycobiome.</title>
        <authorList>
            <person name="Mesny F."/>
            <person name="Miyauchi S."/>
            <person name="Thiergart T."/>
            <person name="Pickel B."/>
            <person name="Atanasova L."/>
            <person name="Karlsson M."/>
            <person name="Huettel B."/>
            <person name="Barry K.W."/>
            <person name="Haridas S."/>
            <person name="Chen C."/>
            <person name="Bauer D."/>
            <person name="Andreopoulos W."/>
            <person name="Pangilinan J."/>
            <person name="LaButti K."/>
            <person name="Riley R."/>
            <person name="Lipzen A."/>
            <person name="Clum A."/>
            <person name="Drula E."/>
            <person name="Henrissat B."/>
            <person name="Kohler A."/>
            <person name="Grigoriev I.V."/>
            <person name="Martin F.M."/>
            <person name="Hacquard S."/>
        </authorList>
    </citation>
    <scope>NUCLEOTIDE SEQUENCE</scope>
    <source>
        <strain evidence="2">MPI-CAGE-AT-0023</strain>
    </source>
</reference>
<keyword evidence="3" id="KW-1185">Reference proteome</keyword>
<dbReference type="Proteomes" id="UP000720189">
    <property type="component" value="Unassembled WGS sequence"/>
</dbReference>
<organism evidence="2 3">
    <name type="scientific">Fusarium redolens</name>
    <dbReference type="NCBI Taxonomy" id="48865"/>
    <lineage>
        <taxon>Eukaryota</taxon>
        <taxon>Fungi</taxon>
        <taxon>Dikarya</taxon>
        <taxon>Ascomycota</taxon>
        <taxon>Pezizomycotina</taxon>
        <taxon>Sordariomycetes</taxon>
        <taxon>Hypocreomycetidae</taxon>
        <taxon>Hypocreales</taxon>
        <taxon>Nectriaceae</taxon>
        <taxon>Fusarium</taxon>
        <taxon>Fusarium redolens species complex</taxon>
    </lineage>
</organism>
<dbReference type="OrthoDB" id="2580675at2759"/>
<dbReference type="RefSeq" id="XP_046043355.1">
    <property type="nucleotide sequence ID" value="XM_046196255.1"/>
</dbReference>
<dbReference type="AlphaFoldDB" id="A0A9P9G2D3"/>
<sequence>MFPFTARQVWSCFCATTAFAATVEAITSPIVAKGPACVTNNGAVHVTADCVDSTYNTVIIDAEQDFATPVAHRRVSGHFSETNVDFNIYLPKSGWDGRFFQLVYPLQNSTAEDHEIGFGADSGGYTNHVAGGGGYRADAAVAKLSRTIAAEYYQSDRKIYAYIYGASGGSLVIVGAIENTFDVWQGAIPLVQAIAISNPNNFCIRAMARLVLESQKEKIRDSVRPGGDNDPLRHLNSVGKKVLTEVTELGLAFEAFEDWEGLAGNRTNFLRTFRLIVLPNIVRFDPTYLNDFWTKDGYLGTEKSDLGDFYRKAVVEFNTTVKSAHVGSGGVPVSITLAKTPSIPPAYGLQATIKSVDGKSALGQFTIQIAKGSLTAEIDPGQNATVLARISKGSRIEVNNRAWLAASVYHRYQVPTQPGFYGYDYLRKADGTPKYPQRNLLIGPIIARAASGGGTFTGNITGKVIVMDTLKDFDAFPWHADWYRSEVKETLADRFDDNFRLYYSDHSDHYLEPVPRDQLTRIVSYHPAYEQHLRDLSAWVEKGKQPPTGTSYSVSHGQVQVPATAARRKGIQPVVDLTVSGKTQITILAQKTVSFKAHIEVPTDTGSITSVEWDLEGTGNFKGTGTFGKDFAGGKAILDVTVSRAYQKRGTYFAAVRVTSNRDGDVKTPYAQVANIGRVRVVVN</sequence>
<protein>
    <recommendedName>
        <fullName evidence="4">PKD/Chitinase domain-containing protein</fullName>
    </recommendedName>
</protein>
<feature type="signal peptide" evidence="1">
    <location>
        <begin position="1"/>
        <end position="25"/>
    </location>
</feature>
<proteinExistence type="predicted"/>
<gene>
    <name evidence="2" type="ORF">BKA55DRAFT_598545</name>
</gene>
<evidence type="ECO:0000313" key="3">
    <source>
        <dbReference type="Proteomes" id="UP000720189"/>
    </source>
</evidence>
<keyword evidence="1" id="KW-0732">Signal</keyword>
<name>A0A9P9G2D3_FUSRE</name>
<comment type="caution">
    <text evidence="2">The sequence shown here is derived from an EMBL/GenBank/DDBJ whole genome shotgun (WGS) entry which is preliminary data.</text>
</comment>
<accession>A0A9P9G2D3</accession>
<evidence type="ECO:0000313" key="2">
    <source>
        <dbReference type="EMBL" id="KAH7231246.1"/>
    </source>
</evidence>
<feature type="chain" id="PRO_5040316389" description="PKD/Chitinase domain-containing protein" evidence="1">
    <location>
        <begin position="26"/>
        <end position="684"/>
    </location>
</feature>
<dbReference type="GeneID" id="70226209"/>
<dbReference type="EMBL" id="JAGMUX010000021">
    <property type="protein sequence ID" value="KAH7231246.1"/>
    <property type="molecule type" value="Genomic_DNA"/>
</dbReference>
<evidence type="ECO:0000256" key="1">
    <source>
        <dbReference type="SAM" id="SignalP"/>
    </source>
</evidence>